<dbReference type="SUPFAM" id="SSF48371">
    <property type="entry name" value="ARM repeat"/>
    <property type="match status" value="1"/>
</dbReference>
<dbReference type="OrthoDB" id="26399at2759"/>
<dbReference type="Pfam" id="PF08389">
    <property type="entry name" value="Xpo1"/>
    <property type="match status" value="1"/>
</dbReference>
<evidence type="ECO:0000256" key="6">
    <source>
        <dbReference type="ARBA" id="ARBA00022884"/>
    </source>
</evidence>
<feature type="domain" description="Exportin-T C-terminal" evidence="12">
    <location>
        <begin position="326"/>
        <end position="721"/>
    </location>
</feature>
<dbReference type="GO" id="GO:0016363">
    <property type="term" value="C:nuclear matrix"/>
    <property type="evidence" value="ECO:0007669"/>
    <property type="project" value="TreeGrafter"/>
</dbReference>
<keyword evidence="14" id="KW-1185">Reference proteome</keyword>
<keyword evidence="3 10" id="KW-0813">Transport</keyword>
<dbReference type="GO" id="GO:0031267">
    <property type="term" value="F:small GTPase binding"/>
    <property type="evidence" value="ECO:0007669"/>
    <property type="project" value="InterPro"/>
</dbReference>
<evidence type="ECO:0000256" key="2">
    <source>
        <dbReference type="ARBA" id="ARBA00018928"/>
    </source>
</evidence>
<dbReference type="InterPro" id="IPR011989">
    <property type="entry name" value="ARM-like"/>
</dbReference>
<dbReference type="Pfam" id="PF19282">
    <property type="entry name" value="Exportin-T"/>
    <property type="match status" value="1"/>
</dbReference>
<dbReference type="GO" id="GO:0071528">
    <property type="term" value="P:tRNA re-export from nucleus"/>
    <property type="evidence" value="ECO:0007669"/>
    <property type="project" value="UniProtKB-UniRule"/>
</dbReference>
<dbReference type="Gene3D" id="1.25.10.10">
    <property type="entry name" value="Leucine-rich Repeat Variant"/>
    <property type="match status" value="1"/>
</dbReference>
<evidence type="ECO:0000256" key="4">
    <source>
        <dbReference type="ARBA" id="ARBA00022490"/>
    </source>
</evidence>
<keyword evidence="4 10" id="KW-0963">Cytoplasm</keyword>
<evidence type="ECO:0000256" key="7">
    <source>
        <dbReference type="ARBA" id="ARBA00023242"/>
    </source>
</evidence>
<dbReference type="InterPro" id="IPR045546">
    <property type="entry name" value="Exportin-T_C"/>
</dbReference>
<keyword evidence="6 10" id="KW-0694">RNA-binding</keyword>
<keyword evidence="5 10" id="KW-0820">tRNA-binding</keyword>
<dbReference type="PANTHER" id="PTHR15952:SF11">
    <property type="entry name" value="EXPORTIN-T"/>
    <property type="match status" value="1"/>
</dbReference>
<evidence type="ECO:0000259" key="12">
    <source>
        <dbReference type="Pfam" id="PF19282"/>
    </source>
</evidence>
<comment type="function">
    <text evidence="10">tRNA nucleus export receptor which facilitates tRNA translocation across the nuclear pore complex.</text>
</comment>
<proteinExistence type="inferred from homology"/>
<dbReference type="Proteomes" id="UP000198287">
    <property type="component" value="Unassembled WGS sequence"/>
</dbReference>
<dbReference type="GO" id="GO:0005737">
    <property type="term" value="C:cytoplasm"/>
    <property type="evidence" value="ECO:0007669"/>
    <property type="project" value="UniProtKB-SubCell"/>
</dbReference>
<evidence type="ECO:0000259" key="11">
    <source>
        <dbReference type="Pfam" id="PF08389"/>
    </source>
</evidence>
<organism evidence="13 14">
    <name type="scientific">Folsomia candida</name>
    <name type="common">Springtail</name>
    <dbReference type="NCBI Taxonomy" id="158441"/>
    <lineage>
        <taxon>Eukaryota</taxon>
        <taxon>Metazoa</taxon>
        <taxon>Ecdysozoa</taxon>
        <taxon>Arthropoda</taxon>
        <taxon>Hexapoda</taxon>
        <taxon>Collembola</taxon>
        <taxon>Entomobryomorpha</taxon>
        <taxon>Isotomoidea</taxon>
        <taxon>Isotomidae</taxon>
        <taxon>Proisotominae</taxon>
        <taxon>Folsomia</taxon>
    </lineage>
</organism>
<comment type="similarity">
    <text evidence="10">Belongs to the exportin family.</text>
</comment>
<dbReference type="AlphaFoldDB" id="A0A226E6J5"/>
<dbReference type="InterPro" id="IPR013598">
    <property type="entry name" value="Exportin-1/Importin-b-like"/>
</dbReference>
<evidence type="ECO:0000256" key="10">
    <source>
        <dbReference type="RuleBase" id="RU366037"/>
    </source>
</evidence>
<protein>
    <recommendedName>
        <fullName evidence="2 10">Exportin-T</fullName>
    </recommendedName>
    <alternativeName>
        <fullName evidence="8 10">Exportin(tRNA)</fullName>
    </alternativeName>
    <alternativeName>
        <fullName evidence="9 10">tRNA exportin</fullName>
    </alternativeName>
</protein>
<accession>A0A226E6J5</accession>
<dbReference type="STRING" id="158441.A0A226E6J5"/>
<evidence type="ECO:0000313" key="14">
    <source>
        <dbReference type="Proteomes" id="UP000198287"/>
    </source>
</evidence>
<evidence type="ECO:0000256" key="5">
    <source>
        <dbReference type="ARBA" id="ARBA00022555"/>
    </source>
</evidence>
<name>A0A226E6J5_FOLCA</name>
<evidence type="ECO:0000256" key="1">
    <source>
        <dbReference type="ARBA" id="ARBA00004496"/>
    </source>
</evidence>
<sequence>MDEGILLGLGNASGSFERHMKAINYFEQLKLSDTGWQLCVQYLSTTGKTVDSETQFFCLQVIENFVKTRYLASSTEHQNILKNFLFRWTGMQVVQPRAFLYNKVAQIIALIFIQDYPMRWPNFYDDLFSTMETGGEANINMYLRILYAIDTEIADRDIARTNVELQRNNLIKDAMREGVVERLADSWYRILTTFDSSKPDIVCQCLQVIGKYILWMDINLVANDRFVSVLVKNLSESEVQDAAADCIHDIICKGMDPLSKTKLVESFYTVLTNAQVWDSLKNGSPFLSSLGRIVNAMGCTVIDGYNKLAKTGDKQGEVCQYIFIAIENKVPLILEFLANEDDDASASILDYLKDYLHLLKQSPALTEQQNKYFQMTLEIITRKLQFDEDYNFMKERETEADFQEFRKQLKIIFENLAQINKMTVIEHVKNILNIAIHNWKMLPFHDSEVALLLMYYLGEAIPAAGVSLFTADLAKSSPIQVLLLLIMNSDIYLHTHQSVVLQYFEIIVRYEKFFVCHPDYIASVLASFLKETGLFHPDKRVRSRCSYLFCRFIKSVRCHITDQLTNDIIHAIQPLLALVTPSKFQGTEPLMSSDDQLYLYEVVGVVIISGDKGNEKGELMKKVVTPLLETSRRVTEELAAEKDPHRQEELANVVIQAISVTSRLSKAFSNQLTMKTYNCTSIFLDALQIFIQSVQVAPDTQQISLQSCVRQYLHRMVVCLGM</sequence>
<keyword evidence="7 10" id="KW-0539">Nucleus</keyword>
<reference evidence="13 14" key="1">
    <citation type="submission" date="2015-12" db="EMBL/GenBank/DDBJ databases">
        <title>The genome of Folsomia candida.</title>
        <authorList>
            <person name="Faddeeva A."/>
            <person name="Derks M.F."/>
            <person name="Anvar Y."/>
            <person name="Smit S."/>
            <person name="Van Straalen N."/>
            <person name="Roelofs D."/>
        </authorList>
    </citation>
    <scope>NUCLEOTIDE SEQUENCE [LARGE SCALE GENOMIC DNA]</scope>
    <source>
        <strain evidence="13 14">VU population</strain>
        <tissue evidence="13">Whole body</tissue>
    </source>
</reference>
<dbReference type="EMBL" id="LNIX01000006">
    <property type="protein sequence ID" value="OXA53235.1"/>
    <property type="molecule type" value="Genomic_DNA"/>
</dbReference>
<gene>
    <name evidence="13" type="ORF">Fcan01_12722</name>
</gene>
<dbReference type="GO" id="GO:0005643">
    <property type="term" value="C:nuclear pore"/>
    <property type="evidence" value="ECO:0007669"/>
    <property type="project" value="TreeGrafter"/>
</dbReference>
<comment type="subcellular location">
    <subcellularLocation>
        <location evidence="1 10">Cytoplasm</location>
    </subcellularLocation>
    <subcellularLocation>
        <location evidence="10">Nucleus</location>
    </subcellularLocation>
    <text evidence="10">Shuttles between the nucleus and the cytoplasm.</text>
</comment>
<dbReference type="GO" id="GO:0000049">
    <property type="term" value="F:tRNA binding"/>
    <property type="evidence" value="ECO:0007669"/>
    <property type="project" value="UniProtKB-UniRule"/>
</dbReference>
<dbReference type="OMA" id="CALIDCH"/>
<evidence type="ECO:0000313" key="13">
    <source>
        <dbReference type="EMBL" id="OXA53235.1"/>
    </source>
</evidence>
<dbReference type="InterPro" id="IPR040017">
    <property type="entry name" value="XPOT"/>
</dbReference>
<evidence type="ECO:0000256" key="8">
    <source>
        <dbReference type="ARBA" id="ARBA00029784"/>
    </source>
</evidence>
<dbReference type="InterPro" id="IPR016024">
    <property type="entry name" value="ARM-type_fold"/>
</dbReference>
<feature type="domain" description="Exportin-1/Importin-beta-like" evidence="11">
    <location>
        <begin position="98"/>
        <end position="247"/>
    </location>
</feature>
<evidence type="ECO:0000256" key="9">
    <source>
        <dbReference type="ARBA" id="ARBA00032199"/>
    </source>
</evidence>
<evidence type="ECO:0000256" key="3">
    <source>
        <dbReference type="ARBA" id="ARBA00022448"/>
    </source>
</evidence>
<comment type="caution">
    <text evidence="13">The sequence shown here is derived from an EMBL/GenBank/DDBJ whole genome shotgun (WGS) entry which is preliminary data.</text>
</comment>
<dbReference type="PANTHER" id="PTHR15952">
    <property type="entry name" value="EXPORTIN-T/LOS1"/>
    <property type="match status" value="1"/>
</dbReference>